<keyword evidence="2" id="KW-0812">Transmembrane</keyword>
<keyword evidence="2" id="KW-1133">Transmembrane helix</keyword>
<evidence type="ECO:0000313" key="3">
    <source>
        <dbReference type="EnsemblMetazoa" id="SCAU005568-PA"/>
    </source>
</evidence>
<accession>A0A1I8P7N0</accession>
<dbReference type="AlphaFoldDB" id="A0A1I8P7N0"/>
<name>A0A1I8P7N0_STOCA</name>
<feature type="compositionally biased region" description="Basic residues" evidence="1">
    <location>
        <begin position="40"/>
        <end position="55"/>
    </location>
</feature>
<dbReference type="EnsemblMetazoa" id="SCAU005568-RA">
    <property type="protein sequence ID" value="SCAU005568-PA"/>
    <property type="gene ID" value="SCAU005568"/>
</dbReference>
<feature type="compositionally biased region" description="Basic residues" evidence="1">
    <location>
        <begin position="97"/>
        <end position="106"/>
    </location>
</feature>
<dbReference type="Proteomes" id="UP000095300">
    <property type="component" value="Unassembled WGS sequence"/>
</dbReference>
<organism evidence="3 4">
    <name type="scientific">Stomoxys calcitrans</name>
    <name type="common">Stable fly</name>
    <name type="synonym">Conops calcitrans</name>
    <dbReference type="NCBI Taxonomy" id="35570"/>
    <lineage>
        <taxon>Eukaryota</taxon>
        <taxon>Metazoa</taxon>
        <taxon>Ecdysozoa</taxon>
        <taxon>Arthropoda</taxon>
        <taxon>Hexapoda</taxon>
        <taxon>Insecta</taxon>
        <taxon>Pterygota</taxon>
        <taxon>Neoptera</taxon>
        <taxon>Endopterygota</taxon>
        <taxon>Diptera</taxon>
        <taxon>Brachycera</taxon>
        <taxon>Muscomorpha</taxon>
        <taxon>Muscoidea</taxon>
        <taxon>Muscidae</taxon>
        <taxon>Stomoxys</taxon>
    </lineage>
</organism>
<feature type="region of interest" description="Disordered" evidence="1">
    <location>
        <begin position="25"/>
        <end position="143"/>
    </location>
</feature>
<feature type="compositionally biased region" description="Low complexity" evidence="1">
    <location>
        <begin position="29"/>
        <end position="39"/>
    </location>
</feature>
<evidence type="ECO:0000256" key="2">
    <source>
        <dbReference type="SAM" id="Phobius"/>
    </source>
</evidence>
<keyword evidence="2" id="KW-0472">Membrane</keyword>
<evidence type="ECO:0000256" key="1">
    <source>
        <dbReference type="SAM" id="MobiDB-lite"/>
    </source>
</evidence>
<proteinExistence type="predicted"/>
<keyword evidence="4" id="KW-1185">Reference proteome</keyword>
<feature type="compositionally biased region" description="Low complexity" evidence="1">
    <location>
        <begin position="79"/>
        <end position="96"/>
    </location>
</feature>
<reference evidence="3" key="1">
    <citation type="submission" date="2020-05" db="UniProtKB">
        <authorList>
            <consortium name="EnsemblMetazoa"/>
        </authorList>
    </citation>
    <scope>IDENTIFICATION</scope>
    <source>
        <strain evidence="3">USDA</strain>
    </source>
</reference>
<feature type="compositionally biased region" description="Low complexity" evidence="1">
    <location>
        <begin position="129"/>
        <end position="138"/>
    </location>
</feature>
<feature type="compositionally biased region" description="Low complexity" evidence="1">
    <location>
        <begin position="107"/>
        <end position="119"/>
    </location>
</feature>
<evidence type="ECO:0000313" key="4">
    <source>
        <dbReference type="Proteomes" id="UP000095300"/>
    </source>
</evidence>
<protein>
    <submittedName>
        <fullName evidence="3">Uncharacterized protein</fullName>
    </submittedName>
</protein>
<sequence>MVLTVRRLKMEAWQFYTNTNKIKLMPGPQSQYQQQQQQRRTVKQRQHYTHHHHHQQQQQQQKRQHHHSIHQQEQHQHHAGQQEQEENQQQIRQQCHWQRHHQHQHRYQNQPQQQQQTPHHLQKENISEQQQHSPLQHQHQQRPHAENHIFITNVNQNCYTASRFVNKQTQKTITATASEEDCCPKAAHIPTPAPDSCISHTTIATTQCQPNCKQTALVDICPHLLPAHGQTSTIQSYKENLYSNLYQHQQQQEYAQCQQQLQQAQFQPLHQPNYLPTLHTNNTNENHNQNTNKSLALRKRLLSCSAVMEHLLLIASVLIALSGLVVGDPESQDFQKNSKYR</sequence>
<feature type="transmembrane region" description="Helical" evidence="2">
    <location>
        <begin position="301"/>
        <end position="326"/>
    </location>
</feature>
<dbReference type="VEuPathDB" id="VectorBase:SCAU005568"/>
<gene>
    <name evidence="3" type="primary">106094780</name>
</gene>